<reference evidence="4 5" key="1">
    <citation type="journal article" date="2013" name="Mar. Genomics">
        <title>Expression of sulfatases in Rhodopirellula baltica and the diversity of sulfatases in the genus Rhodopirellula.</title>
        <authorList>
            <person name="Wegner C.E."/>
            <person name="Richter-Heitmann T."/>
            <person name="Klindworth A."/>
            <person name="Klockow C."/>
            <person name="Richter M."/>
            <person name="Achstetter T."/>
            <person name="Glockner F.O."/>
            <person name="Harder J."/>
        </authorList>
    </citation>
    <scope>NUCLEOTIDE SEQUENCE [LARGE SCALE GENOMIC DNA]</scope>
    <source>
        <strain evidence="4 5">SM41</strain>
    </source>
</reference>
<evidence type="ECO:0000313" key="4">
    <source>
        <dbReference type="EMBL" id="EMI54289.1"/>
    </source>
</evidence>
<keyword evidence="2" id="KW-1133">Transmembrane helix</keyword>
<dbReference type="OrthoDB" id="289048at2"/>
<keyword evidence="5" id="KW-1185">Reference proteome</keyword>
<evidence type="ECO:0000313" key="5">
    <source>
        <dbReference type="Proteomes" id="UP000011885"/>
    </source>
</evidence>
<feature type="transmembrane region" description="Helical" evidence="2">
    <location>
        <begin position="550"/>
        <end position="579"/>
    </location>
</feature>
<name>M5TZ45_9BACT</name>
<feature type="compositionally biased region" description="Basic and acidic residues" evidence="1">
    <location>
        <begin position="516"/>
        <end position="525"/>
    </location>
</feature>
<keyword evidence="2" id="KW-0812">Transmembrane</keyword>
<evidence type="ECO:0000256" key="1">
    <source>
        <dbReference type="SAM" id="MobiDB-lite"/>
    </source>
</evidence>
<feature type="transmembrane region" description="Helical" evidence="2">
    <location>
        <begin position="12"/>
        <end position="37"/>
    </location>
</feature>
<feature type="transmembrane region" description="Helical" evidence="2">
    <location>
        <begin position="177"/>
        <end position="195"/>
    </location>
</feature>
<feature type="compositionally biased region" description="Basic and acidic residues" evidence="1">
    <location>
        <begin position="158"/>
        <end position="167"/>
    </location>
</feature>
<dbReference type="Proteomes" id="UP000011885">
    <property type="component" value="Unassembled WGS sequence"/>
</dbReference>
<comment type="caution">
    <text evidence="4">The sequence shown here is derived from an EMBL/GenBank/DDBJ whole genome shotgun (WGS) entry which is preliminary data.</text>
</comment>
<feature type="compositionally biased region" description="Basic and acidic residues" evidence="1">
    <location>
        <begin position="478"/>
        <end position="496"/>
    </location>
</feature>
<feature type="transmembrane region" description="Helical" evidence="2">
    <location>
        <begin position="44"/>
        <end position="64"/>
    </location>
</feature>
<evidence type="ECO:0000256" key="2">
    <source>
        <dbReference type="SAM" id="Phobius"/>
    </source>
</evidence>
<evidence type="ECO:0000259" key="3">
    <source>
        <dbReference type="Pfam" id="PF13559"/>
    </source>
</evidence>
<feature type="compositionally biased region" description="Basic and acidic residues" evidence="1">
    <location>
        <begin position="462"/>
        <end position="471"/>
    </location>
</feature>
<proteinExistence type="predicted"/>
<keyword evidence="2" id="KW-0472">Membrane</keyword>
<feature type="compositionally biased region" description="Acidic residues" evidence="1">
    <location>
        <begin position="505"/>
        <end position="515"/>
    </location>
</feature>
<sequence>MNRRYQTLADYVAIGLAPLLIFWMLNSLAGFLMLVLYQGNYPQRVMWTLFWYTMGATALARVTIEESRSYSSVYAVALGVATFVVMLRFLGNPIFSAAVIMTVGYLADRIVHDCTIVDDGVDSSGRGLVDSAKKWLGQLRGRAQPKRTIATDSAPPKNESRDAQRDALHGHQPGRTVLYLALGALPLFGIGQFFLRGNPGSWETARWQLASYLFASLSLLVVTSFLNLRRYLRQRNTEMPTQVTAAWLAGGIGLIIVILVLAILAPMPGRAIVSFEMPDFLTNTSPTTASKYGWGNEGADQPGSGGKAQGAPRPDASQPSDAPELPSLSKPGGQPGGDSGKRDDGPTGKESGGKKASEKSDDDSGKTKSDGSKPQGEGEGSKKQGESKQSSQKQGEQAQGKQAQSKQNQGEQTQSEQKQSKKQSKKQSERKQSQQSAEEQSSGSPQQESPEQKSNQQQTDSPNRDTQKSNEPESQPGKSDDSQNESDREDQTRSDDPPSDAGEQSSEDSSSEEDTDTKPQPDKRQQNQAANTEPPPAQTPPPAPSPPTDWSGLLSGFAGLIKFFIVVGLLALVAVYAYLNRHAFLEWLNGWLGGSDDETVEPVTRTSAPKPSRSLRPFSSFKNPVGNADAGQVVVVTFQALEAWGREQGVTRNDDETPSEYTRRLVAEFPNLRQSAIQVVDAYNRVVYGRAKAGRDDVTAASSVWQVMRPQL</sequence>
<organism evidence="4 5">
    <name type="scientific">Rhodopirellula sallentina SM41</name>
    <dbReference type="NCBI Taxonomy" id="1263870"/>
    <lineage>
        <taxon>Bacteria</taxon>
        <taxon>Pseudomonadati</taxon>
        <taxon>Planctomycetota</taxon>
        <taxon>Planctomycetia</taxon>
        <taxon>Pirellulales</taxon>
        <taxon>Pirellulaceae</taxon>
        <taxon>Rhodopirellula</taxon>
    </lineage>
</organism>
<feature type="transmembrane region" description="Helical" evidence="2">
    <location>
        <begin position="246"/>
        <end position="267"/>
    </location>
</feature>
<dbReference type="PATRIC" id="fig|1263870.3.peg.4526"/>
<dbReference type="EMBL" id="ANOH01000285">
    <property type="protein sequence ID" value="EMI54289.1"/>
    <property type="molecule type" value="Genomic_DNA"/>
</dbReference>
<feature type="compositionally biased region" description="Pro residues" evidence="1">
    <location>
        <begin position="533"/>
        <end position="547"/>
    </location>
</feature>
<feature type="region of interest" description="Disordered" evidence="1">
    <location>
        <begin position="286"/>
        <end position="550"/>
    </location>
</feature>
<feature type="compositionally biased region" description="Basic and acidic residues" evidence="1">
    <location>
        <begin position="339"/>
        <end position="371"/>
    </location>
</feature>
<gene>
    <name evidence="4" type="ORF">RSSM_04280</name>
</gene>
<dbReference type="RefSeq" id="WP_008682616.1">
    <property type="nucleotide sequence ID" value="NZ_ANOH01000285.1"/>
</dbReference>
<feature type="domain" description="Protein-glutamine gamma-glutamyltransferase-like C-terminal" evidence="3">
    <location>
        <begin position="638"/>
        <end position="705"/>
    </location>
</feature>
<dbReference type="InterPro" id="IPR025403">
    <property type="entry name" value="TgpA-like_C"/>
</dbReference>
<feature type="region of interest" description="Disordered" evidence="1">
    <location>
        <begin position="142"/>
        <end position="167"/>
    </location>
</feature>
<feature type="transmembrane region" description="Helical" evidence="2">
    <location>
        <begin position="70"/>
        <end position="91"/>
    </location>
</feature>
<accession>M5TZ45</accession>
<feature type="transmembrane region" description="Helical" evidence="2">
    <location>
        <begin position="207"/>
        <end position="226"/>
    </location>
</feature>
<dbReference type="AlphaFoldDB" id="M5TZ45"/>
<dbReference type="Pfam" id="PF13559">
    <property type="entry name" value="DUF4129"/>
    <property type="match status" value="1"/>
</dbReference>
<feature type="compositionally biased region" description="Low complexity" evidence="1">
    <location>
        <begin position="433"/>
        <end position="458"/>
    </location>
</feature>
<feature type="compositionally biased region" description="Low complexity" evidence="1">
    <location>
        <begin position="387"/>
        <end position="417"/>
    </location>
</feature>
<protein>
    <submittedName>
        <fullName evidence="4">Signal peptide protein</fullName>
    </submittedName>
</protein>